<feature type="region of interest" description="Disordered" evidence="1">
    <location>
        <begin position="1214"/>
        <end position="1325"/>
    </location>
</feature>
<dbReference type="OMA" id="DWNDPSA"/>
<dbReference type="Pfam" id="PF02213">
    <property type="entry name" value="GYF"/>
    <property type="match status" value="1"/>
</dbReference>
<feature type="transmembrane region" description="Helical" evidence="2">
    <location>
        <begin position="21"/>
        <end position="38"/>
    </location>
</feature>
<dbReference type="SUPFAM" id="SSF55277">
    <property type="entry name" value="GYF domain"/>
    <property type="match status" value="1"/>
</dbReference>
<proteinExistence type="predicted"/>
<feature type="compositionally biased region" description="Basic and acidic residues" evidence="1">
    <location>
        <begin position="545"/>
        <end position="562"/>
    </location>
</feature>
<feature type="domain" description="GYF" evidence="3">
    <location>
        <begin position="671"/>
        <end position="722"/>
    </location>
</feature>
<evidence type="ECO:0000256" key="2">
    <source>
        <dbReference type="SAM" id="Phobius"/>
    </source>
</evidence>
<feature type="region of interest" description="Disordered" evidence="1">
    <location>
        <begin position="1814"/>
        <end position="1835"/>
    </location>
</feature>
<feature type="compositionally biased region" description="Polar residues" evidence="1">
    <location>
        <begin position="1577"/>
        <end position="1602"/>
    </location>
</feature>
<feature type="compositionally biased region" description="Polar residues" evidence="1">
    <location>
        <begin position="1670"/>
        <end position="1686"/>
    </location>
</feature>
<dbReference type="PANTHER" id="PTHR47471">
    <property type="entry name" value="GYF DOMAIN-CONTAINING PROTEIN"/>
    <property type="match status" value="1"/>
</dbReference>
<keyword evidence="2" id="KW-0472">Membrane</keyword>
<keyword evidence="5" id="KW-1185">Reference proteome</keyword>
<feature type="compositionally biased region" description="Low complexity" evidence="1">
    <location>
        <begin position="1266"/>
        <end position="1276"/>
    </location>
</feature>
<dbReference type="PANTHER" id="PTHR47471:SF1">
    <property type="entry name" value="PROTEIN ESSENTIAL FOR POTEXVIRUS ACCUMULATION 1"/>
    <property type="match status" value="1"/>
</dbReference>
<feature type="compositionally biased region" description="Low complexity" evidence="1">
    <location>
        <begin position="1487"/>
        <end position="1497"/>
    </location>
</feature>
<feature type="compositionally biased region" description="Low complexity" evidence="1">
    <location>
        <begin position="1604"/>
        <end position="1619"/>
    </location>
</feature>
<evidence type="ECO:0000256" key="1">
    <source>
        <dbReference type="SAM" id="MobiDB-lite"/>
    </source>
</evidence>
<feature type="compositionally biased region" description="Basic and acidic residues" evidence="1">
    <location>
        <begin position="1566"/>
        <end position="1576"/>
    </location>
</feature>
<dbReference type="SMART" id="SM00444">
    <property type="entry name" value="GYF"/>
    <property type="match status" value="1"/>
</dbReference>
<keyword evidence="2" id="KW-1133">Transmembrane helix</keyword>
<feature type="region of interest" description="Disordered" evidence="1">
    <location>
        <begin position="480"/>
        <end position="500"/>
    </location>
</feature>
<feature type="compositionally biased region" description="Basic and acidic residues" evidence="1">
    <location>
        <begin position="302"/>
        <end position="313"/>
    </location>
</feature>
<dbReference type="Gramene" id="PRQ27020">
    <property type="protein sequence ID" value="PRQ27020"/>
    <property type="gene ID" value="RchiOBHm_Chr6g0300861"/>
</dbReference>
<dbReference type="PROSITE" id="PS50829">
    <property type="entry name" value="GYF"/>
    <property type="match status" value="1"/>
</dbReference>
<feature type="compositionally biased region" description="Basic and acidic residues" evidence="1">
    <location>
        <begin position="234"/>
        <end position="291"/>
    </location>
</feature>
<evidence type="ECO:0000259" key="3">
    <source>
        <dbReference type="PROSITE" id="PS50829"/>
    </source>
</evidence>
<feature type="compositionally biased region" description="Basic and acidic residues" evidence="1">
    <location>
        <begin position="482"/>
        <end position="500"/>
    </location>
</feature>
<dbReference type="STRING" id="74649.A0A2P6PYM1"/>
<organism evidence="4 5">
    <name type="scientific">Rosa chinensis</name>
    <name type="common">China rose</name>
    <dbReference type="NCBI Taxonomy" id="74649"/>
    <lineage>
        <taxon>Eukaryota</taxon>
        <taxon>Viridiplantae</taxon>
        <taxon>Streptophyta</taxon>
        <taxon>Embryophyta</taxon>
        <taxon>Tracheophyta</taxon>
        <taxon>Spermatophyta</taxon>
        <taxon>Magnoliopsida</taxon>
        <taxon>eudicotyledons</taxon>
        <taxon>Gunneridae</taxon>
        <taxon>Pentapetalae</taxon>
        <taxon>rosids</taxon>
        <taxon>fabids</taxon>
        <taxon>Rosales</taxon>
        <taxon>Rosaceae</taxon>
        <taxon>Rosoideae</taxon>
        <taxon>Rosoideae incertae sedis</taxon>
        <taxon>Rosa</taxon>
    </lineage>
</organism>
<sequence length="1860" mass="204453">MKITNSLNRKVRVRQQIDTPQTCAVWLIASLFFFFFFWKSNFLLLLPQNLYCHPSLACVLPHSFSAKRVSLALSLSLSLSLQLNRSSMADITDSGSRHHLSVTTPAQISKAGQGSENPIPLSPQWLLPKAGESKPGAFNGMQEKPLSPNPSFGNRSDALKLSGNGEDIHDTQKKKDVFRPSLLDMETGGRHERWRDEERDTNSAVRKDRWRDGDKELNDTRRMDRRTENAPAKHFGEARRAPSERWTDSSNRESNYEQRRESKWNSRWGPDNKEAEGLRDKWADSGRDGSMQDKGLSNVGNHGKDEKDGDHYRPWRSNSSQIRGRGEPSHNQTPAVNKYIPSRGRGENTPPTFSVGRGRVSPGGSFMNSVSTISQSVGILDKVEIEHGEPYPFRYSRTKLLDVYRTADMRSSRKLVDGFIDVTSLTLEEPLEPLALCAPNSEEMALLKGIDKGDIVSSGAPQVSKDGRNPVEFTQTRRTKLGSREDIPLANTDSKDEHIVSSKGGFSNYLESSPHEQQLLHHGSSLKAEATLDQKTYSENRFRAEALRDDGGPFRKAEEAPSSRELSMPGGVNAHSGTPWRAPSQVERSNTVFHDWQEIPRDMKSGAPPAMTWSQRQKDLNNDWESNLAESYTRNDTKWKTSEDPIIRRQLSGVLDREQEVRKPQQPSPEELQLYYKDPHGVIQGPFSGDDIIGWFEAGYFGIDLQVRVANAPNDSPFSSLGDVMPHLRAKARPPPGFSAPKNEVMDTSSRPNFGNVGKNHSGLSEADIARNDPRLKQSSITEAENRFLESLMSGNMSGSTHQKFPFSEGLQGFVGNNSHGMPHSGLENLLAKRMALDRQRSIPNPYLENPHNQNAEIKSVLQGLTDRSGLNNNAAGWSSFSGQGGSDPLQSKIDMYHDQSFPTQAPLGFQQQRLQPQNQPSFPNLLAQAVDSSSSISTQEKLLSSGLLQDPQLMNILQQQYLLQLHSQAPVPAQQMSLLDKYMLIKQQQQKQEEELLLRQQQQLLSQVLADHQSRQNFSEPSFGQLQAAAIPQGNASIDPSRLQASQEMFPVGTNVPVPNMQNELTTKFMGLPPQGTQDIRHNVSDGAPSLPLPQNITHQRSWDNTHEGPFNDVHQDSLPVSNIAERSPLLEGTLVQKSIPDSDFNAAKTVEHTSEKTSRDAATEVVSETVADSASLKSSRNFIPMPPGACEEDMPEHVNDGKAQLDSQLEEQLVEKEKCNEQAPAVTEVKNAEVRGQKKTSEKKSKKQKSSKAQATNDQAKGVSKSSSSQQIEQSETDLNSGISPQKTRGDRGSKSEIGTSEAVQSQQGGGDAESLQVKVDSKPVEPVAVQNTQVHVGQRGWKPAPGFKAKSLLEIQQEEQRKVQTEMVVSEVPNSVNSQSLSTPWAGIVANSDAKIFRENERDAETKELNVGKPGTSNRKSKKSPLHDLLAEEGLSKASAVIEVPNGILSQPSPQVIPHSVPVDDDNFIEAKDTKRSRKKSAKSKGSATKVSGAVTPVEVPISSSPTEKVKGSRSVQQEKEVLPTIPSGPSLGDFVLWKGETANAAPSPAWSTDSGKLNKRTSLRDIQKEQGKRVSSAQHVNQITTPQKSQPTQATRNGAPSWSLSGSSPSKPASPIQINSHTSQSNYKGDDDLFWGPIDQSKQETKQADFPQLASQGSRGMKSTPAKVTSGGSLSRQKSASGKGTERLLSSSLASAQSSLKGKRDAMTKQSEAMDFRDWCKSECARLIGTKDTSFLEFCLKQSRAEAELLLIENLGSYDPEHEFIEKFLNYKELLPADVLEIAFQSRNDQKAATGFSGAGVNSYGADVGDVDQDGGSSKGGGKKKGKKGKKVSPAVLGFNVVSNRIMMGEIQSVED</sequence>
<feature type="compositionally biased region" description="Basic and acidic residues" evidence="1">
    <location>
        <begin position="1232"/>
        <end position="1245"/>
    </location>
</feature>
<feature type="region of interest" description="Disordered" evidence="1">
    <location>
        <begin position="106"/>
        <end position="353"/>
    </location>
</feature>
<dbReference type="CDD" id="cd00072">
    <property type="entry name" value="GYF"/>
    <property type="match status" value="1"/>
</dbReference>
<feature type="region of interest" description="Disordered" evidence="1">
    <location>
        <begin position="1453"/>
        <end position="1692"/>
    </location>
</feature>
<keyword evidence="2" id="KW-0812">Transmembrane</keyword>
<gene>
    <name evidence="4" type="ORF">RchiOBHm_Chr6g0300861</name>
</gene>
<name>A0A2P6PYM1_ROSCH</name>
<feature type="compositionally biased region" description="Polar residues" evidence="1">
    <location>
        <begin position="1279"/>
        <end position="1289"/>
    </location>
</feature>
<feature type="compositionally biased region" description="Basic residues" evidence="1">
    <location>
        <begin position="1825"/>
        <end position="1835"/>
    </location>
</feature>
<comment type="caution">
    <text evidence="4">The sequence shown here is derived from an EMBL/GenBank/DDBJ whole genome shotgun (WGS) entry which is preliminary data.</text>
</comment>
<feature type="region of interest" description="Disordered" evidence="1">
    <location>
        <begin position="545"/>
        <end position="585"/>
    </location>
</feature>
<feature type="compositionally biased region" description="Polar residues" evidence="1">
    <location>
        <begin position="1620"/>
        <end position="1631"/>
    </location>
</feature>
<dbReference type="Proteomes" id="UP000238479">
    <property type="component" value="Chromosome 6"/>
</dbReference>
<evidence type="ECO:0000313" key="4">
    <source>
        <dbReference type="EMBL" id="PRQ27020.1"/>
    </source>
</evidence>
<accession>A0A2P6PYM1</accession>
<dbReference type="EMBL" id="PDCK01000044">
    <property type="protein sequence ID" value="PRQ27020.1"/>
    <property type="molecule type" value="Genomic_DNA"/>
</dbReference>
<feature type="compositionally biased region" description="Polar residues" evidence="1">
    <location>
        <begin position="106"/>
        <end position="116"/>
    </location>
</feature>
<feature type="compositionally biased region" description="Basic and acidic residues" evidence="1">
    <location>
        <begin position="166"/>
        <end position="178"/>
    </location>
</feature>
<feature type="region of interest" description="Disordered" evidence="1">
    <location>
        <begin position="1402"/>
        <end position="1433"/>
    </location>
</feature>
<feature type="compositionally biased region" description="Basic and acidic residues" evidence="1">
    <location>
        <begin position="1402"/>
        <end position="1413"/>
    </location>
</feature>
<feature type="compositionally biased region" description="Basic and acidic residues" evidence="1">
    <location>
        <begin position="187"/>
        <end position="228"/>
    </location>
</feature>
<dbReference type="InterPro" id="IPR035445">
    <property type="entry name" value="GYF-like_dom_sf"/>
</dbReference>
<feature type="compositionally biased region" description="Polar residues" evidence="1">
    <location>
        <begin position="1299"/>
        <end position="1309"/>
    </location>
</feature>
<dbReference type="InterPro" id="IPR003169">
    <property type="entry name" value="GYF"/>
</dbReference>
<evidence type="ECO:0000313" key="5">
    <source>
        <dbReference type="Proteomes" id="UP000238479"/>
    </source>
</evidence>
<dbReference type="Gene3D" id="3.30.1490.40">
    <property type="match status" value="1"/>
</dbReference>
<protein>
    <submittedName>
        <fullName evidence="4">Putative GYF domain-containing protein</fullName>
    </submittedName>
</protein>
<feature type="region of interest" description="Disordered" evidence="1">
    <location>
        <begin position="733"/>
        <end position="772"/>
    </location>
</feature>
<reference evidence="4 5" key="1">
    <citation type="journal article" date="2018" name="Nat. Genet.">
        <title>The Rosa genome provides new insights in the design of modern roses.</title>
        <authorList>
            <person name="Bendahmane M."/>
        </authorList>
    </citation>
    <scope>NUCLEOTIDE SEQUENCE [LARGE SCALE GENOMIC DNA]</scope>
    <source>
        <strain evidence="5">cv. Old Blush</strain>
    </source>
</reference>